<protein>
    <recommendedName>
        <fullName evidence="3">Head-to-tail stopper</fullName>
    </recommendedName>
</protein>
<name>A0ABT8HM15_MYCAO</name>
<evidence type="ECO:0000313" key="1">
    <source>
        <dbReference type="EMBL" id="MDN4521357.1"/>
    </source>
</evidence>
<dbReference type="RefSeq" id="WP_301161753.1">
    <property type="nucleotide sequence ID" value="NZ_JAUHTC010000091.1"/>
</dbReference>
<organism evidence="1 2">
    <name type="scientific">Mycolicibacterium austroafricanum</name>
    <name type="common">Mycobacterium austroafricanum</name>
    <dbReference type="NCBI Taxonomy" id="39687"/>
    <lineage>
        <taxon>Bacteria</taxon>
        <taxon>Bacillati</taxon>
        <taxon>Actinomycetota</taxon>
        <taxon>Actinomycetes</taxon>
        <taxon>Mycobacteriales</taxon>
        <taxon>Mycobacteriaceae</taxon>
        <taxon>Mycolicibacterium</taxon>
    </lineage>
</organism>
<dbReference type="EMBL" id="JAUHTC010000091">
    <property type="protein sequence ID" value="MDN4521357.1"/>
    <property type="molecule type" value="Genomic_DNA"/>
</dbReference>
<comment type="caution">
    <text evidence="1">The sequence shown here is derived from an EMBL/GenBank/DDBJ whole genome shotgun (WGS) entry which is preliminary data.</text>
</comment>
<sequence length="115" mass="12715">MGWDTPGGDTVVLLKRPDRTTRRLPTDPPVAGDQRLTKTGCHVEIQRPVENLDLATVNAEIAWVFLPVDDDAAGMLPKDAIEFDTRVYEMVGPAVVERVDGEAVQVWCTAKWEKG</sequence>
<proteinExistence type="predicted"/>
<evidence type="ECO:0000313" key="2">
    <source>
        <dbReference type="Proteomes" id="UP001172687"/>
    </source>
</evidence>
<evidence type="ECO:0008006" key="3">
    <source>
        <dbReference type="Google" id="ProtNLM"/>
    </source>
</evidence>
<reference evidence="1" key="1">
    <citation type="submission" date="2023-07" db="EMBL/GenBank/DDBJ databases">
        <title>Degradation of tert-butanol by M. austroafricanum TBA100.</title>
        <authorList>
            <person name="Helbich S."/>
            <person name="Vainshtein Y."/>
        </authorList>
    </citation>
    <scope>NUCLEOTIDE SEQUENCE</scope>
    <source>
        <strain evidence="1">TBA100</strain>
    </source>
</reference>
<gene>
    <name evidence="1" type="ORF">QYF68_26565</name>
</gene>
<dbReference type="Proteomes" id="UP001172687">
    <property type="component" value="Unassembled WGS sequence"/>
</dbReference>
<keyword evidence="2" id="KW-1185">Reference proteome</keyword>
<accession>A0ABT8HM15</accession>